<dbReference type="OMA" id="CHAFDNM"/>
<evidence type="ECO:0000313" key="2">
    <source>
        <dbReference type="EMBL" id="KMZ69064.1"/>
    </source>
</evidence>
<keyword evidence="3" id="KW-1185">Reference proteome</keyword>
<dbReference type="EMBL" id="LFYR01000791">
    <property type="protein sequence ID" value="KMZ69064.1"/>
    <property type="molecule type" value="Genomic_DNA"/>
</dbReference>
<dbReference type="Proteomes" id="UP000036987">
    <property type="component" value="Unassembled WGS sequence"/>
</dbReference>
<dbReference type="GO" id="GO:0005634">
    <property type="term" value="C:nucleus"/>
    <property type="evidence" value="ECO:0000318"/>
    <property type="project" value="GO_Central"/>
</dbReference>
<dbReference type="GO" id="GO:0000796">
    <property type="term" value="C:condensin complex"/>
    <property type="evidence" value="ECO:0000318"/>
    <property type="project" value="GO_Central"/>
</dbReference>
<sequence length="1206" mass="135048">MVKKRKTAGSIPSSASDILSSAISISTTSRKLKSTLQTLIHTIPMTSPLISSLPSALNLSISESLDSFKSSHTASDPDASIHLRRLRIYAHISRFCILHPHKCFEPCEIFPSVRLLHDGLLLYQEDSDLMSAVASLCEDWWKEDFPGREDLMPLALPYLLSKSLTNGKKTDVHRVFALREAFCLFDFEDESIQDLKLLLIRCLITPLYLKTDEGKLFIVFLLGLDEQLLREGLALMKSQIVFENKSVLDAYSVVLFRVWKGLDVDDGKGAVMREVIEDGFLQEMIDWAVHERSNSLAMSIRKVLRGFLDQRTTKGVDKLLFRLAQPVLIRSLQVTNSSVRLNALHLLIDMFPLEDPDVTRDAKESLMLKQFFLIDKLLVDDCPIIRAVSVEGTCRILNIFWEIIPPPTVTRMLTTIFKDISRDTSSQVRLSVINGLIFLLGNPHAHEILKRLLPILGFLFLDRVLSVRTAFAELLLTVKDLRAFQYNKIVDLDDLLSSLANEHPSIARKITRLLMSTYFPSQKTISEACNRCIVLIKRSPVAGARFCEFVLLEGSSLKSVTELFGTILKILISAKNLSSEQVDGLFAACTNICTTLCSESSSRRTSVELIFQGKYKSLLSVAASVRSQTSLLNMASVVSPKTVTEFREQCLINLTMKCRGLSENQDLQEGIRTAHKLVFSCGWLNDFLGSIKSILEIAASKFQINRNLPSLRKKTNNKSKLQKKRPNKLGTSTIVDGLLISDVSTFEDDYSLVSAISWQLYDLLISEDTTRKNAILNSISLPMFSALKISSELCIEQHLNAHDISPILAYCSISLNMFRHMAEIADLADSTDVSCKHELPFDKAILSNTLSHLIGCINKVFVEKDSAVGRNPGSNLNQTEKSGRRQRSKCNNPVAEESTAGITSTIQTNNFLKMVATILKFMVEAMTTAGVSERSYLQFAAACTHRVISVLKENENNKFPFNEESSIIIKSLFTYASKLLNLFLSSMDNLLNVPPEVSCLANSLFDLIASFDVYTTKSKHALLTSSVIKEWLPDLVLGVCTEYLTNHHQHNQHPTFSSRPLWLTMLSKVGLHEATIDDGNSSTVMAESDATVLKTIMNMVITLLNKGSQEILGAVIKCFVSHLKIGVERNDCNFVLGLVHFMCVKLLNDNRKVESANDVLKELYLIIETIICRGGNDDDDDERRVYKYLKMSNDILKHVITSNDFS</sequence>
<evidence type="ECO:0000256" key="1">
    <source>
        <dbReference type="SAM" id="MobiDB-lite"/>
    </source>
</evidence>
<dbReference type="PANTHER" id="PTHR16199">
    <property type="entry name" value="CONDENSIN-2 COMPLEX SUBUNIT G2"/>
    <property type="match status" value="1"/>
</dbReference>
<dbReference type="InterPro" id="IPR011989">
    <property type="entry name" value="ARM-like"/>
</dbReference>
<dbReference type="SUPFAM" id="SSF48371">
    <property type="entry name" value="ARM repeat"/>
    <property type="match status" value="1"/>
</dbReference>
<dbReference type="AlphaFoldDB" id="A0A0K9PJC2"/>
<gene>
    <name evidence="2" type="ORF">ZOSMA_222G00090</name>
</gene>
<dbReference type="Pfam" id="PF12422">
    <property type="entry name" value="Condensin2nSMC"/>
    <property type="match status" value="1"/>
</dbReference>
<protein>
    <submittedName>
        <fullName evidence="2">Condensin-2 complex subunit G2</fullName>
    </submittedName>
</protein>
<organism evidence="2 3">
    <name type="scientific">Zostera marina</name>
    <name type="common">Eelgrass</name>
    <dbReference type="NCBI Taxonomy" id="29655"/>
    <lineage>
        <taxon>Eukaryota</taxon>
        <taxon>Viridiplantae</taxon>
        <taxon>Streptophyta</taxon>
        <taxon>Embryophyta</taxon>
        <taxon>Tracheophyta</taxon>
        <taxon>Spermatophyta</taxon>
        <taxon>Magnoliopsida</taxon>
        <taxon>Liliopsida</taxon>
        <taxon>Zosteraceae</taxon>
        <taxon>Zostera</taxon>
    </lineage>
</organism>
<dbReference type="GO" id="GO:0000070">
    <property type="term" value="P:mitotic sister chromatid segregation"/>
    <property type="evidence" value="ECO:0000318"/>
    <property type="project" value="GO_Central"/>
</dbReference>
<accession>A0A0K9PJC2</accession>
<feature type="region of interest" description="Disordered" evidence="1">
    <location>
        <begin position="871"/>
        <end position="894"/>
    </location>
</feature>
<reference evidence="3" key="1">
    <citation type="journal article" date="2016" name="Nature">
        <title>The genome of the seagrass Zostera marina reveals angiosperm adaptation to the sea.</title>
        <authorList>
            <person name="Olsen J.L."/>
            <person name="Rouze P."/>
            <person name="Verhelst B."/>
            <person name="Lin Y.-C."/>
            <person name="Bayer T."/>
            <person name="Collen J."/>
            <person name="Dattolo E."/>
            <person name="De Paoli E."/>
            <person name="Dittami S."/>
            <person name="Maumus F."/>
            <person name="Michel G."/>
            <person name="Kersting A."/>
            <person name="Lauritano C."/>
            <person name="Lohaus R."/>
            <person name="Toepel M."/>
            <person name="Tonon T."/>
            <person name="Vanneste K."/>
            <person name="Amirebrahimi M."/>
            <person name="Brakel J."/>
            <person name="Bostroem C."/>
            <person name="Chovatia M."/>
            <person name="Grimwood J."/>
            <person name="Jenkins J.W."/>
            <person name="Jueterbock A."/>
            <person name="Mraz A."/>
            <person name="Stam W.T."/>
            <person name="Tice H."/>
            <person name="Bornberg-Bauer E."/>
            <person name="Green P.J."/>
            <person name="Pearson G.A."/>
            <person name="Procaccini G."/>
            <person name="Duarte C.M."/>
            <person name="Schmutz J."/>
            <person name="Reusch T.B.H."/>
            <person name="Van de Peer Y."/>
        </authorList>
    </citation>
    <scope>NUCLEOTIDE SEQUENCE [LARGE SCALE GENOMIC DNA]</scope>
    <source>
        <strain evidence="3">cv. Finnish</strain>
    </source>
</reference>
<name>A0A0K9PJC2_ZOSMR</name>
<dbReference type="PANTHER" id="PTHR16199:SF4">
    <property type="entry name" value="CONDENSIN-2 COMPLEX SUBUNIT G2"/>
    <property type="match status" value="1"/>
</dbReference>
<dbReference type="STRING" id="29655.A0A0K9PJC2"/>
<dbReference type="InterPro" id="IPR016024">
    <property type="entry name" value="ARM-type_fold"/>
</dbReference>
<proteinExistence type="predicted"/>
<dbReference type="InterPro" id="IPR024741">
    <property type="entry name" value="Condensin2_G2"/>
</dbReference>
<evidence type="ECO:0000313" key="3">
    <source>
        <dbReference type="Proteomes" id="UP000036987"/>
    </source>
</evidence>
<dbReference type="OrthoDB" id="10062843at2759"/>
<comment type="caution">
    <text evidence="2">The sequence shown here is derived from an EMBL/GenBank/DDBJ whole genome shotgun (WGS) entry which is preliminary data.</text>
</comment>
<dbReference type="Gene3D" id="1.25.10.10">
    <property type="entry name" value="Leucine-rich Repeat Variant"/>
    <property type="match status" value="1"/>
</dbReference>